<feature type="compositionally biased region" description="Low complexity" evidence="7">
    <location>
        <begin position="122"/>
        <end position="138"/>
    </location>
</feature>
<dbReference type="SUPFAM" id="SSF57535">
    <property type="entry name" value="Complement control module/SCR domain"/>
    <property type="match status" value="2"/>
</dbReference>
<dbReference type="EnsemblMetazoa" id="HelroT159828">
    <property type="protein sequence ID" value="HelroP159828"/>
    <property type="gene ID" value="HelroG159828"/>
</dbReference>
<dbReference type="HOGENOM" id="CLU_276134_0_0_1"/>
<feature type="domain" description="Sushi" evidence="11">
    <location>
        <begin position="547"/>
        <end position="623"/>
    </location>
</feature>
<reference evidence="12 14" key="2">
    <citation type="journal article" date="2013" name="Nature">
        <title>Insights into bilaterian evolution from three spiralian genomes.</title>
        <authorList>
            <person name="Simakov O."/>
            <person name="Marletaz F."/>
            <person name="Cho S.J."/>
            <person name="Edsinger-Gonzales E."/>
            <person name="Havlak P."/>
            <person name="Hellsten U."/>
            <person name="Kuo D.H."/>
            <person name="Larsson T."/>
            <person name="Lv J."/>
            <person name="Arendt D."/>
            <person name="Savage R."/>
            <person name="Osoegawa K."/>
            <person name="de Jong P."/>
            <person name="Grimwood J."/>
            <person name="Chapman J.A."/>
            <person name="Shapiro H."/>
            <person name="Aerts A."/>
            <person name="Otillar R.P."/>
            <person name="Terry A.Y."/>
            <person name="Boore J.L."/>
            <person name="Grigoriev I.V."/>
            <person name="Lindberg D.R."/>
            <person name="Seaver E.C."/>
            <person name="Weisblat D.A."/>
            <person name="Putnam N.H."/>
            <person name="Rokhsar D.S."/>
        </authorList>
    </citation>
    <scope>NUCLEOTIDE SEQUENCE</scope>
</reference>
<evidence type="ECO:0000259" key="9">
    <source>
        <dbReference type="PROSITE" id="PS50234"/>
    </source>
</evidence>
<keyword evidence="8" id="KW-0472">Membrane</keyword>
<feature type="compositionally biased region" description="Low complexity" evidence="7">
    <location>
        <begin position="1069"/>
        <end position="1091"/>
    </location>
</feature>
<dbReference type="KEGG" id="hro:HELRODRAFT_159828"/>
<dbReference type="PROSITE" id="PS50923">
    <property type="entry name" value="SUSHI"/>
    <property type="match status" value="2"/>
</dbReference>
<feature type="region of interest" description="Disordered" evidence="7">
    <location>
        <begin position="223"/>
        <end position="249"/>
    </location>
</feature>
<evidence type="ECO:0000259" key="11">
    <source>
        <dbReference type="PROSITE" id="PS50923"/>
    </source>
</evidence>
<reference evidence="14" key="1">
    <citation type="submission" date="2012-12" db="EMBL/GenBank/DDBJ databases">
        <authorList>
            <person name="Hellsten U."/>
            <person name="Grimwood J."/>
            <person name="Chapman J.A."/>
            <person name="Shapiro H."/>
            <person name="Aerts A."/>
            <person name="Otillar R.P."/>
            <person name="Terry A.Y."/>
            <person name="Boore J.L."/>
            <person name="Simakov O."/>
            <person name="Marletaz F."/>
            <person name="Cho S.-J."/>
            <person name="Edsinger-Gonzales E."/>
            <person name="Havlak P."/>
            <person name="Kuo D.-H."/>
            <person name="Larsson T."/>
            <person name="Lv J."/>
            <person name="Arendt D."/>
            <person name="Savage R."/>
            <person name="Osoegawa K."/>
            <person name="de Jong P."/>
            <person name="Lindberg D.R."/>
            <person name="Seaver E.C."/>
            <person name="Weisblat D.A."/>
            <person name="Putnam N.H."/>
            <person name="Grigoriev I.V."/>
            <person name="Rokhsar D.S."/>
        </authorList>
    </citation>
    <scope>NUCLEOTIDE SEQUENCE</scope>
</reference>
<dbReference type="SUPFAM" id="SSF53300">
    <property type="entry name" value="vWA-like"/>
    <property type="match status" value="1"/>
</dbReference>
<feature type="domain" description="HYR" evidence="10">
    <location>
        <begin position="714"/>
        <end position="798"/>
    </location>
</feature>
<evidence type="ECO:0000256" key="4">
    <source>
        <dbReference type="ARBA" id="ARBA00023157"/>
    </source>
</evidence>
<dbReference type="PROSITE" id="PS50234">
    <property type="entry name" value="VWFA"/>
    <property type="match status" value="1"/>
</dbReference>
<organism evidence="13 14">
    <name type="scientific">Helobdella robusta</name>
    <name type="common">Californian leech</name>
    <dbReference type="NCBI Taxonomy" id="6412"/>
    <lineage>
        <taxon>Eukaryota</taxon>
        <taxon>Metazoa</taxon>
        <taxon>Spiralia</taxon>
        <taxon>Lophotrochozoa</taxon>
        <taxon>Annelida</taxon>
        <taxon>Clitellata</taxon>
        <taxon>Hirudinea</taxon>
        <taxon>Rhynchobdellida</taxon>
        <taxon>Glossiphoniidae</taxon>
        <taxon>Helobdella</taxon>
    </lineage>
</organism>
<dbReference type="Gene3D" id="2.10.50.10">
    <property type="entry name" value="Tumor Necrosis Factor Receptor, subunit A, domain 2"/>
    <property type="match status" value="1"/>
</dbReference>
<dbReference type="InParanoid" id="T1EPG1"/>
<dbReference type="RefSeq" id="XP_009009915.1">
    <property type="nucleotide sequence ID" value="XM_009011667.1"/>
</dbReference>
<feature type="domain" description="VWFA" evidence="9">
    <location>
        <begin position="168"/>
        <end position="424"/>
    </location>
</feature>
<dbReference type="GeneID" id="20198461"/>
<dbReference type="CTD" id="20198461"/>
<dbReference type="STRING" id="6412.T1EPG1"/>
<dbReference type="InterPro" id="IPR000436">
    <property type="entry name" value="Sushi_SCR_CCP_dom"/>
</dbReference>
<sequence>MHNSNNKNSEICCRLPRNNNSCNNFIKPKINIRFLSALTSDNKSLYINNNNNNIKNNINNNDNKINNNNSNSNKIKNNNNIIGKTTHANHTKNTNINHLNDNINNFLRNNISKQKRSSSNEPTTTTTATTTTPSTTTTTPFEINHNSHNNNINIVDATFAKRPKKEIDIIFMLDSSASVAKDGWIKSIQFVKSLLGYMTVGEDSAQVSVISFNNDPTILINGFKRDNNTNNNNSNNNNNNNDDDGDDYEDLDIILDESNKHQQHQQHQQQHRHRVNFSYINTPHNNNNNNNKCTLYEQLDYHSDYKNFNTSGYTNTHKALFSAFSLLNQTRTHSKKILVLISDGNSNLGEAPAKFAEEMILSFTRDDKWDKKSFGPKLEIFAFGIGKNSNFEELNSIALNVDSTEQHVYSIENFVDSSNNDNDVIYNNNNNNNDDDDTINNSVEDINDMIFNDDTYYDKNINNNNNNKNNNNNNNNNNKICTCSARRGRYVFSCPPGYEMADAICTECKLGYYSNVASPAPCQPCPEELTTNQRGSTVCDKRRPGYFSCPDLDPIPNAIGHLVPGLVRDESYLVSSISGNCANVTNGNTCHFRCRKGFRLFGSPYLICDDDGSWKGDVPICARITCPRTLPMNPNYDVTLLNNSYTYLSMVELKCKHGFFPLGPTTYQCDEYGVWRHVHKFYCVDASSITCPRAKLDRYAQFDSDACYQERVPIDTEPPRINCRDDVILELYPGEYVAHYVANLSLVSMSDNSGIYKGAIHGAPENSFYHLGEHFLVFVVTDDVGLSSQCVKKIIVRARKTDITCPSNQTVYKPMNMDSIQVNWEFPQDNDPNIKVECNLESGSSFQDGTFHVSCLADELQHCDFFVNVIDLIPNCSFPLENILPTNGYLDCLKVNSAENFYKYCFIRCPKHHKLFGTKWTRGPYTELKMAVFKCTYDNQWFDGSGGLIGGETKDVKYECREYQQHQQQQQQHQQTKAFGLCSQQQDVKKLKPTLNDKSVLDYEQDVNASIVTISEYSIPISSNFETLGGRTKLNIPFIFTKIGKIKSEYRNNNNNNLYKYNINNEHGTNSNSNPSINNNNIIVPSNNNDNHQSKENFTMEIGDLDESVVSYRGGSSGEHVLIMQISLMVISFLSSSSLFVVVVRWLLRGKKQK</sequence>
<accession>T1EPG1</accession>
<evidence type="ECO:0000256" key="5">
    <source>
        <dbReference type="ARBA" id="ARBA00023180"/>
    </source>
</evidence>
<keyword evidence="8" id="KW-1133">Transmembrane helix</keyword>
<feature type="transmembrane region" description="Helical" evidence="8">
    <location>
        <begin position="1122"/>
        <end position="1148"/>
    </location>
</feature>
<dbReference type="Pfam" id="PF07699">
    <property type="entry name" value="Ephrin_rec_like"/>
    <property type="match status" value="1"/>
</dbReference>
<keyword evidence="1 6" id="KW-0768">Sushi</keyword>
<dbReference type="EMBL" id="KB095811">
    <property type="protein sequence ID" value="ESO13195.1"/>
    <property type="molecule type" value="Genomic_DNA"/>
</dbReference>
<feature type="region of interest" description="Disordered" evidence="7">
    <location>
        <begin position="113"/>
        <end position="138"/>
    </location>
</feature>
<gene>
    <name evidence="13" type="primary">20198461</name>
    <name evidence="12" type="ORF">HELRODRAFT_159828</name>
</gene>
<evidence type="ECO:0000256" key="2">
    <source>
        <dbReference type="ARBA" id="ARBA00022729"/>
    </source>
</evidence>
<dbReference type="CDD" id="cd01450">
    <property type="entry name" value="vWFA_subfamily_ECM"/>
    <property type="match status" value="1"/>
</dbReference>
<evidence type="ECO:0000256" key="1">
    <source>
        <dbReference type="ARBA" id="ARBA00022659"/>
    </source>
</evidence>
<evidence type="ECO:0000313" key="12">
    <source>
        <dbReference type="EMBL" id="ESO13195.1"/>
    </source>
</evidence>
<feature type="domain" description="Sushi" evidence="11">
    <location>
        <begin position="624"/>
        <end position="685"/>
    </location>
</feature>
<dbReference type="SMART" id="SM01411">
    <property type="entry name" value="Ephrin_rec_like"/>
    <property type="match status" value="1"/>
</dbReference>
<keyword evidence="3" id="KW-0677">Repeat</keyword>
<feature type="disulfide bond" evidence="6">
    <location>
        <begin position="626"/>
        <end position="669"/>
    </location>
</feature>
<dbReference type="PANTHER" id="PTHR46393">
    <property type="entry name" value="SUSHI DOMAIN-CONTAINING PROTEIN"/>
    <property type="match status" value="1"/>
</dbReference>
<evidence type="ECO:0008006" key="15">
    <source>
        <dbReference type="Google" id="ProtNLM"/>
    </source>
</evidence>
<dbReference type="SMART" id="SM00327">
    <property type="entry name" value="VWA"/>
    <property type="match status" value="1"/>
</dbReference>
<dbReference type="SMART" id="SM00032">
    <property type="entry name" value="CCP"/>
    <property type="match status" value="2"/>
</dbReference>
<feature type="compositionally biased region" description="Low complexity" evidence="7">
    <location>
        <begin position="228"/>
        <end position="240"/>
    </location>
</feature>
<evidence type="ECO:0000256" key="6">
    <source>
        <dbReference type="PROSITE-ProRule" id="PRU00302"/>
    </source>
</evidence>
<evidence type="ECO:0000259" key="10">
    <source>
        <dbReference type="PROSITE" id="PS50825"/>
    </source>
</evidence>
<dbReference type="InterPro" id="IPR036465">
    <property type="entry name" value="vWFA_dom_sf"/>
</dbReference>
<comment type="caution">
    <text evidence="6">Lacks conserved residue(s) required for the propagation of feature annotation.</text>
</comment>
<evidence type="ECO:0000256" key="7">
    <source>
        <dbReference type="SAM" id="MobiDB-lite"/>
    </source>
</evidence>
<evidence type="ECO:0000313" key="13">
    <source>
        <dbReference type="EnsemblMetazoa" id="HelroP159828"/>
    </source>
</evidence>
<keyword evidence="4 6" id="KW-1015">Disulfide bond</keyword>
<name>T1EPG1_HELRO</name>
<keyword evidence="8" id="KW-0812">Transmembrane</keyword>
<evidence type="ECO:0000256" key="3">
    <source>
        <dbReference type="ARBA" id="ARBA00022737"/>
    </source>
</evidence>
<dbReference type="InterPro" id="IPR002035">
    <property type="entry name" value="VWF_A"/>
</dbReference>
<dbReference type="OrthoDB" id="6515930at2759"/>
<dbReference type="Pfam" id="PF00084">
    <property type="entry name" value="Sushi"/>
    <property type="match status" value="2"/>
</dbReference>
<dbReference type="eggNOG" id="KOG4297">
    <property type="taxonomic scope" value="Eukaryota"/>
</dbReference>
<feature type="region of interest" description="Disordered" evidence="7">
    <location>
        <begin position="1069"/>
        <end position="1095"/>
    </location>
</feature>
<dbReference type="Pfam" id="PF00092">
    <property type="entry name" value="VWA"/>
    <property type="match status" value="2"/>
</dbReference>
<protein>
    <recommendedName>
        <fullName evidence="15">Sushi, von Willebrand factor type A, EGF and pentraxin domain-containing protein 1</fullName>
    </recommendedName>
</protein>
<keyword evidence="14" id="KW-1185">Reference proteome</keyword>
<dbReference type="EMBL" id="AMQM01000378">
    <property type="status" value="NOT_ANNOTATED_CDS"/>
    <property type="molecule type" value="Genomic_DNA"/>
</dbReference>
<keyword evidence="5" id="KW-0325">Glycoprotein</keyword>
<dbReference type="Gene3D" id="3.40.50.410">
    <property type="entry name" value="von Willebrand factor, type A domain"/>
    <property type="match status" value="2"/>
</dbReference>
<dbReference type="Gene3D" id="2.10.70.10">
    <property type="entry name" value="Complement Module, domain 1"/>
    <property type="match status" value="2"/>
</dbReference>
<reference evidence="13" key="3">
    <citation type="submission" date="2015-06" db="UniProtKB">
        <authorList>
            <consortium name="EnsemblMetazoa"/>
        </authorList>
    </citation>
    <scope>IDENTIFICATION</scope>
</reference>
<keyword evidence="2" id="KW-0732">Signal</keyword>
<feature type="disulfide bond" evidence="6">
    <location>
        <begin position="594"/>
        <end position="621"/>
    </location>
</feature>
<dbReference type="PANTHER" id="PTHR46393:SF7">
    <property type="entry name" value="COMPLEMENT C2"/>
    <property type="match status" value="1"/>
</dbReference>
<dbReference type="InterPro" id="IPR035976">
    <property type="entry name" value="Sushi/SCR/CCP_sf"/>
</dbReference>
<dbReference type="AlphaFoldDB" id="T1EPG1"/>
<dbReference type="Proteomes" id="UP000015101">
    <property type="component" value="Unassembled WGS sequence"/>
</dbReference>
<evidence type="ECO:0000313" key="14">
    <source>
        <dbReference type="Proteomes" id="UP000015101"/>
    </source>
</evidence>
<dbReference type="CDD" id="cd00033">
    <property type="entry name" value="CCP"/>
    <property type="match status" value="2"/>
</dbReference>
<proteinExistence type="predicted"/>
<dbReference type="PROSITE" id="PS50825">
    <property type="entry name" value="HYR"/>
    <property type="match status" value="1"/>
</dbReference>
<dbReference type="InterPro" id="IPR003410">
    <property type="entry name" value="HYR_dom"/>
</dbReference>
<dbReference type="InterPro" id="IPR011641">
    <property type="entry name" value="Tyr-kin_ephrin_A/B_rcpt-like"/>
</dbReference>
<evidence type="ECO:0000256" key="8">
    <source>
        <dbReference type="SAM" id="Phobius"/>
    </source>
</evidence>